<organism evidence="1">
    <name type="scientific">Arundo donax</name>
    <name type="common">Giant reed</name>
    <name type="synonym">Donax arundinaceus</name>
    <dbReference type="NCBI Taxonomy" id="35708"/>
    <lineage>
        <taxon>Eukaryota</taxon>
        <taxon>Viridiplantae</taxon>
        <taxon>Streptophyta</taxon>
        <taxon>Embryophyta</taxon>
        <taxon>Tracheophyta</taxon>
        <taxon>Spermatophyta</taxon>
        <taxon>Magnoliopsida</taxon>
        <taxon>Liliopsida</taxon>
        <taxon>Poales</taxon>
        <taxon>Poaceae</taxon>
        <taxon>PACMAD clade</taxon>
        <taxon>Arundinoideae</taxon>
        <taxon>Arundineae</taxon>
        <taxon>Arundo</taxon>
    </lineage>
</organism>
<evidence type="ECO:0000313" key="1">
    <source>
        <dbReference type="EMBL" id="JAE28872.1"/>
    </source>
</evidence>
<reference evidence="1" key="2">
    <citation type="journal article" date="2015" name="Data Brief">
        <title>Shoot transcriptome of the giant reed, Arundo donax.</title>
        <authorList>
            <person name="Barrero R.A."/>
            <person name="Guerrero F.D."/>
            <person name="Moolhuijzen P."/>
            <person name="Goolsby J.A."/>
            <person name="Tidwell J."/>
            <person name="Bellgard S.E."/>
            <person name="Bellgard M.I."/>
        </authorList>
    </citation>
    <scope>NUCLEOTIDE SEQUENCE</scope>
    <source>
        <tissue evidence="1">Shoot tissue taken approximately 20 cm above the soil surface</tissue>
    </source>
</reference>
<proteinExistence type="predicted"/>
<dbReference type="AlphaFoldDB" id="A0A0A9GWG6"/>
<reference evidence="1" key="1">
    <citation type="submission" date="2014-09" db="EMBL/GenBank/DDBJ databases">
        <authorList>
            <person name="Magalhaes I.L.F."/>
            <person name="Oliveira U."/>
            <person name="Santos F.R."/>
            <person name="Vidigal T.H.D.A."/>
            <person name="Brescovit A.D."/>
            <person name="Santos A.J."/>
        </authorList>
    </citation>
    <scope>NUCLEOTIDE SEQUENCE</scope>
    <source>
        <tissue evidence="1">Shoot tissue taken approximately 20 cm above the soil surface</tissue>
    </source>
</reference>
<sequence length="32" mass="3370">MAGCGSASLQASRRETRPAMLECTYDAGFSMA</sequence>
<protein>
    <submittedName>
        <fullName evidence="1">Uncharacterized protein</fullName>
    </submittedName>
</protein>
<name>A0A0A9GWG6_ARUDO</name>
<accession>A0A0A9GWG6</accession>
<dbReference type="EMBL" id="GBRH01169024">
    <property type="protein sequence ID" value="JAE28872.1"/>
    <property type="molecule type" value="Transcribed_RNA"/>
</dbReference>